<dbReference type="Gene3D" id="3.30.70.20">
    <property type="match status" value="2"/>
</dbReference>
<proteinExistence type="predicted"/>
<dbReference type="InterPro" id="IPR017896">
    <property type="entry name" value="4Fe4S_Fe-S-bd"/>
</dbReference>
<dbReference type="GO" id="GO:0046872">
    <property type="term" value="F:metal ion binding"/>
    <property type="evidence" value="ECO:0007669"/>
    <property type="project" value="UniProtKB-KW"/>
</dbReference>
<keyword evidence="3" id="KW-0479">Metal-binding</keyword>
<dbReference type="PRINTS" id="PR00419">
    <property type="entry name" value="ADXRDTASE"/>
</dbReference>
<comment type="cofactor">
    <cofactor evidence="1">
        <name>[4Fe-4S] cluster</name>
        <dbReference type="ChEBI" id="CHEBI:49883"/>
    </cofactor>
</comment>
<evidence type="ECO:0000256" key="3">
    <source>
        <dbReference type="ARBA" id="ARBA00022723"/>
    </source>
</evidence>
<dbReference type="AlphaFoldDB" id="H5V079"/>
<feature type="domain" description="4Fe-4S ferredoxin-type" evidence="9">
    <location>
        <begin position="77"/>
        <end position="106"/>
    </location>
</feature>
<keyword evidence="7" id="KW-0411">Iron-sulfur</keyword>
<dbReference type="InterPro" id="IPR017900">
    <property type="entry name" value="4Fe4S_Fe_S_CS"/>
</dbReference>
<dbReference type="EMBL" id="BAFF01000002">
    <property type="protein sequence ID" value="GAB51387.1"/>
    <property type="molecule type" value="Genomic_DNA"/>
</dbReference>
<name>H5V079_ATLHE</name>
<dbReference type="SUPFAM" id="SSF54862">
    <property type="entry name" value="4Fe-4S ferredoxins"/>
    <property type="match status" value="1"/>
</dbReference>
<dbReference type="GO" id="GO:0051539">
    <property type="term" value="F:4 iron, 4 sulfur cluster binding"/>
    <property type="evidence" value="ECO:0007669"/>
    <property type="project" value="UniProtKB-KW"/>
</dbReference>
<dbReference type="Gene3D" id="1.10.1060.10">
    <property type="entry name" value="Alpha-helical ferredoxin"/>
    <property type="match status" value="1"/>
</dbReference>
<dbReference type="InterPro" id="IPR009051">
    <property type="entry name" value="Helical_ferredxn"/>
</dbReference>
<sequence>MNRFIVADARECIGCRACEVACVVAHHDGWPQRRSDYLPRIRVVSDGEQSSAVACKHCLNAPCVRSCPVGALHYDRDVIQLDSGRCIGCKSCLVACPFGAIDIVVAPHEPGIKAQKCDLCHSAGPAGPACVIHCPTQALRLMDGNSLDKLRRARQRQAANPGLMTPEPTGKRILHKPPRKGAEKRAAAERKRDFKEIYAGLNETQASYESERCLYCAQKAQCNWTCPVHNAIPDLLRLVQQGRIKEAAQLSHQTSSLPEICGRVCPQDRLCEGACTLKNRSGPVAVGNLERYITDSALQMGWRPGCVPTPPRRERVAVIGAGPAGLGCADFLARAGINVDVYDRHPEIGGLLTFGIPSFKLDKALLTQRREIFSEMGIRFHLNCEIGRDKSFHQLTEAYDAVFLATGTYGLMTAGLAHEDAPGVIQALPFLIANTRRVMGLEASADYPWIDLQGKQVVVLGGGDTAMDCLRTSVRREAASVTCAYRRDEASMPGSRKEVTNAREEGVAFLFNVQPQYIVRNARGEVSGIGLIRTEMGEPGADGRRRPRPVAGSEFELPADVLIMAFGFRPHSMPWLQGSGVRCDDDGLIITGGGQRLATQTTCDKVFAGGDAVHGADLVVTAMAAGHQAARDIVTVFERCAEYTAVC</sequence>
<keyword evidence="2" id="KW-0004">4Fe-4S</keyword>
<evidence type="ECO:0000313" key="11">
    <source>
        <dbReference type="Proteomes" id="UP000010297"/>
    </source>
</evidence>
<dbReference type="SUPFAM" id="SSF51971">
    <property type="entry name" value="Nucleotide-binding domain"/>
    <property type="match status" value="1"/>
</dbReference>
<gene>
    <name evidence="10" type="primary">ygfT</name>
    <name evidence="10" type="ORF">EH105704_02_04160</name>
</gene>
<dbReference type="FunFam" id="3.50.50.60:FF:000041">
    <property type="entry name" value="Glutamate synthase, small subunit"/>
    <property type="match status" value="1"/>
</dbReference>
<dbReference type="Pfam" id="PF13247">
    <property type="entry name" value="Fer4_11"/>
    <property type="match status" value="1"/>
</dbReference>
<accession>H5V079</accession>
<dbReference type="eggNOG" id="COG0493">
    <property type="taxonomic scope" value="Bacteria"/>
</dbReference>
<keyword evidence="6" id="KW-0408">Iron</keyword>
<dbReference type="InterPro" id="IPR036188">
    <property type="entry name" value="FAD/NAD-bd_sf"/>
</dbReference>
<dbReference type="GO" id="GO:0016491">
    <property type="term" value="F:oxidoreductase activity"/>
    <property type="evidence" value="ECO:0007669"/>
    <property type="project" value="UniProtKB-KW"/>
</dbReference>
<dbReference type="Pfam" id="PF14691">
    <property type="entry name" value="Fer4_20"/>
    <property type="match status" value="1"/>
</dbReference>
<comment type="caution">
    <text evidence="10">The sequence shown here is derived from an EMBL/GenBank/DDBJ whole genome shotgun (WGS) entry which is preliminary data.</text>
</comment>
<evidence type="ECO:0000256" key="5">
    <source>
        <dbReference type="ARBA" id="ARBA00023002"/>
    </source>
</evidence>
<keyword evidence="11" id="KW-1185">Reference proteome</keyword>
<evidence type="ECO:0000259" key="9">
    <source>
        <dbReference type="PROSITE" id="PS51379"/>
    </source>
</evidence>
<evidence type="ECO:0000256" key="1">
    <source>
        <dbReference type="ARBA" id="ARBA00001966"/>
    </source>
</evidence>
<keyword evidence="4" id="KW-0521">NADP</keyword>
<dbReference type="CDD" id="cd10554">
    <property type="entry name" value="HycB_like"/>
    <property type="match status" value="1"/>
</dbReference>
<organism evidence="10 11">
    <name type="scientific">Atlantibacter hermannii NBRC 105704</name>
    <dbReference type="NCBI Taxonomy" id="1115512"/>
    <lineage>
        <taxon>Bacteria</taxon>
        <taxon>Pseudomonadati</taxon>
        <taxon>Pseudomonadota</taxon>
        <taxon>Gammaproteobacteria</taxon>
        <taxon>Enterobacterales</taxon>
        <taxon>Enterobacteriaceae</taxon>
        <taxon>Atlantibacter</taxon>
    </lineage>
</organism>
<evidence type="ECO:0000256" key="7">
    <source>
        <dbReference type="ARBA" id="ARBA00023014"/>
    </source>
</evidence>
<dbReference type="GeneID" id="92827221"/>
<reference evidence="10 11" key="1">
    <citation type="submission" date="2012-02" db="EMBL/GenBank/DDBJ databases">
        <title>Whole genome shotgun sequence of Escherichia hermannii NBRC 105704.</title>
        <authorList>
            <person name="Yoshida I."/>
            <person name="Hosoyama A."/>
            <person name="Tsuchikane K."/>
            <person name="Katsumata H."/>
            <person name="Yamazaki S."/>
            <person name="Fujita N."/>
        </authorList>
    </citation>
    <scope>NUCLEOTIDE SEQUENCE [LARGE SCALE GENOMIC DNA]</scope>
    <source>
        <strain evidence="10 11">NBRC 105704</strain>
    </source>
</reference>
<evidence type="ECO:0000313" key="10">
    <source>
        <dbReference type="EMBL" id="GAB51387.1"/>
    </source>
</evidence>
<dbReference type="InterPro" id="IPR006006">
    <property type="entry name" value="GltD-like"/>
</dbReference>
<dbReference type="PROSITE" id="PS51379">
    <property type="entry name" value="4FE4S_FER_2"/>
    <property type="match status" value="2"/>
</dbReference>
<feature type="domain" description="4Fe-4S ferredoxin-type" evidence="9">
    <location>
        <begin position="2"/>
        <end position="22"/>
    </location>
</feature>
<dbReference type="NCBIfam" id="TIGR01318">
    <property type="entry name" value="gltD_gamma_fam"/>
    <property type="match status" value="1"/>
</dbReference>
<protein>
    <recommendedName>
        <fullName evidence="9">4Fe-4S ferredoxin-type domain-containing protein</fullName>
    </recommendedName>
</protein>
<dbReference type="RefSeq" id="WP_002434488.1">
    <property type="nucleotide sequence ID" value="NZ_BAFF01000002.1"/>
</dbReference>
<evidence type="ECO:0000256" key="4">
    <source>
        <dbReference type="ARBA" id="ARBA00022857"/>
    </source>
</evidence>
<dbReference type="PROSITE" id="PS00198">
    <property type="entry name" value="4FE4S_FER_1"/>
    <property type="match status" value="1"/>
</dbReference>
<dbReference type="InterPro" id="IPR028261">
    <property type="entry name" value="DPD_II"/>
</dbReference>
<dbReference type="PANTHER" id="PTHR42783">
    <property type="entry name" value="GLUTAMATE SYNTHASE [NADPH] SMALL CHAIN"/>
    <property type="match status" value="1"/>
</dbReference>
<keyword evidence="5" id="KW-0560">Oxidoreductase</keyword>
<dbReference type="Gene3D" id="3.50.50.60">
    <property type="entry name" value="FAD/NAD(P)-binding domain"/>
    <property type="match status" value="3"/>
</dbReference>
<feature type="region of interest" description="Disordered" evidence="8">
    <location>
        <begin position="157"/>
        <end position="182"/>
    </location>
</feature>
<evidence type="ECO:0000256" key="8">
    <source>
        <dbReference type="SAM" id="MobiDB-lite"/>
    </source>
</evidence>
<dbReference type="PANTHER" id="PTHR42783:SF3">
    <property type="entry name" value="GLUTAMATE SYNTHASE [NADPH] SMALL CHAIN-RELATED"/>
    <property type="match status" value="1"/>
</dbReference>
<dbReference type="InterPro" id="IPR023753">
    <property type="entry name" value="FAD/NAD-binding_dom"/>
</dbReference>
<evidence type="ECO:0000256" key="6">
    <source>
        <dbReference type="ARBA" id="ARBA00023004"/>
    </source>
</evidence>
<dbReference type="Pfam" id="PF07992">
    <property type="entry name" value="Pyr_redox_2"/>
    <property type="match status" value="1"/>
</dbReference>
<dbReference type="Proteomes" id="UP000010297">
    <property type="component" value="Unassembled WGS sequence"/>
</dbReference>
<evidence type="ECO:0000256" key="2">
    <source>
        <dbReference type="ARBA" id="ARBA00022485"/>
    </source>
</evidence>